<feature type="domain" description="Tyr recombinase" evidence="6">
    <location>
        <begin position="131"/>
        <end position="315"/>
    </location>
</feature>
<keyword evidence="3" id="KW-0233">DNA recombination</keyword>
<keyword evidence="9" id="KW-1185">Reference proteome</keyword>
<evidence type="ECO:0000313" key="9">
    <source>
        <dbReference type="Proteomes" id="UP000612893"/>
    </source>
</evidence>
<dbReference type="PROSITE" id="PS51898">
    <property type="entry name" value="TYR_RECOMBINASE"/>
    <property type="match status" value="1"/>
</dbReference>
<dbReference type="Proteomes" id="UP000612893">
    <property type="component" value="Unassembled WGS sequence"/>
</dbReference>
<dbReference type="GO" id="GO:0003677">
    <property type="term" value="F:DNA binding"/>
    <property type="evidence" value="ECO:0007669"/>
    <property type="project" value="UniProtKB-UniRule"/>
</dbReference>
<dbReference type="SUPFAM" id="SSF56349">
    <property type="entry name" value="DNA breaking-rejoining enzymes"/>
    <property type="match status" value="1"/>
</dbReference>
<evidence type="ECO:0000256" key="2">
    <source>
        <dbReference type="ARBA" id="ARBA00023125"/>
    </source>
</evidence>
<evidence type="ECO:0000256" key="4">
    <source>
        <dbReference type="PROSITE-ProRule" id="PRU01248"/>
    </source>
</evidence>
<dbReference type="InterPro" id="IPR013762">
    <property type="entry name" value="Integrase-like_cat_sf"/>
</dbReference>
<dbReference type="GO" id="GO:0006310">
    <property type="term" value="P:DNA recombination"/>
    <property type="evidence" value="ECO:0007669"/>
    <property type="project" value="UniProtKB-KW"/>
</dbReference>
<dbReference type="Pfam" id="PF00589">
    <property type="entry name" value="Phage_integrase"/>
    <property type="match status" value="1"/>
</dbReference>
<dbReference type="Gene3D" id="1.10.150.130">
    <property type="match status" value="1"/>
</dbReference>
<dbReference type="Gene3D" id="1.10.443.10">
    <property type="entry name" value="Intergrase catalytic core"/>
    <property type="match status" value="1"/>
</dbReference>
<accession>A0A934K886</accession>
<dbReference type="InterPro" id="IPR050090">
    <property type="entry name" value="Tyrosine_recombinase_XerCD"/>
</dbReference>
<evidence type="ECO:0000259" key="6">
    <source>
        <dbReference type="PROSITE" id="PS51898"/>
    </source>
</evidence>
<feature type="domain" description="Core-binding (CB)" evidence="7">
    <location>
        <begin position="20"/>
        <end position="113"/>
    </location>
</feature>
<gene>
    <name evidence="8" type="ORF">JF922_05505</name>
</gene>
<dbReference type="RefSeq" id="WP_338199822.1">
    <property type="nucleotide sequence ID" value="NZ_JAEKNR010000065.1"/>
</dbReference>
<dbReference type="PANTHER" id="PTHR30349">
    <property type="entry name" value="PHAGE INTEGRASE-RELATED"/>
    <property type="match status" value="1"/>
</dbReference>
<proteinExistence type="inferred from homology"/>
<evidence type="ECO:0000259" key="7">
    <source>
        <dbReference type="PROSITE" id="PS51900"/>
    </source>
</evidence>
<evidence type="ECO:0000256" key="5">
    <source>
        <dbReference type="SAM" id="MobiDB-lite"/>
    </source>
</evidence>
<protein>
    <submittedName>
        <fullName evidence="8">Tyrosine-type recombinase/integrase</fullName>
    </submittedName>
</protein>
<evidence type="ECO:0000256" key="3">
    <source>
        <dbReference type="ARBA" id="ARBA00023172"/>
    </source>
</evidence>
<dbReference type="PANTHER" id="PTHR30349:SF41">
    <property type="entry name" value="INTEGRASE_RECOMBINASE PROTEIN MJ0367-RELATED"/>
    <property type="match status" value="1"/>
</dbReference>
<dbReference type="InterPro" id="IPR010998">
    <property type="entry name" value="Integrase_recombinase_N"/>
</dbReference>
<evidence type="ECO:0000256" key="1">
    <source>
        <dbReference type="ARBA" id="ARBA00008857"/>
    </source>
</evidence>
<dbReference type="InterPro" id="IPR044068">
    <property type="entry name" value="CB"/>
</dbReference>
<comment type="caution">
    <text evidence="8">The sequence shown here is derived from an EMBL/GenBank/DDBJ whole genome shotgun (WGS) entry which is preliminary data.</text>
</comment>
<feature type="region of interest" description="Disordered" evidence="5">
    <location>
        <begin position="1"/>
        <end position="22"/>
    </location>
</feature>
<comment type="similarity">
    <text evidence="1">Belongs to the 'phage' integrase family.</text>
</comment>
<organism evidence="8 9">
    <name type="scientific">Candidatus Nephthysia bennettiae</name>
    <dbReference type="NCBI Taxonomy" id="3127016"/>
    <lineage>
        <taxon>Bacteria</taxon>
        <taxon>Bacillati</taxon>
        <taxon>Candidatus Dormiibacterota</taxon>
        <taxon>Candidatus Dormibacteria</taxon>
        <taxon>Candidatus Dormibacterales</taxon>
        <taxon>Candidatus Dormibacteraceae</taxon>
        <taxon>Candidatus Nephthysia</taxon>
    </lineage>
</organism>
<sequence>MQAKRRTQKPSTKPAQRPAETFPSLVHDYLQDKRAAGASPRTVNHYQEVLEQVLLPFCAKEGIAGPADLTTRHLNDLGAGHLDGSRSRSGRPISKATVHSYMRAINGFLSWTRSQGEGGEARGRLPSMRKRVLDTLSREEIQRMEDAADTERDKLVVRLLADTGIRLGELLALRPDDVRVEGGKNVLKVRGKGDRERLVPLSPSLARRLKRFGDRARGEASSDHLFLTLRRGRESGRLDAITESAVEQMVRALGEIAGLRKRVYPHLVRHSFATDYLRRGGNPILLQQILGHTSLAMITQTYQHLTFTDAHEELMRVLAADAR</sequence>
<dbReference type="PROSITE" id="PS51900">
    <property type="entry name" value="CB"/>
    <property type="match status" value="1"/>
</dbReference>
<reference evidence="8" key="1">
    <citation type="submission" date="2020-10" db="EMBL/GenBank/DDBJ databases">
        <title>Ca. Dormibacterota MAGs.</title>
        <authorList>
            <person name="Montgomery K."/>
        </authorList>
    </citation>
    <scope>NUCLEOTIDE SEQUENCE [LARGE SCALE GENOMIC DNA]</scope>
    <source>
        <strain evidence="8">SC8812_S17_10</strain>
    </source>
</reference>
<dbReference type="AlphaFoldDB" id="A0A934K886"/>
<keyword evidence="2 4" id="KW-0238">DNA-binding</keyword>
<dbReference type="InterPro" id="IPR011010">
    <property type="entry name" value="DNA_brk_join_enz"/>
</dbReference>
<dbReference type="EMBL" id="JAEKNR010000065">
    <property type="protein sequence ID" value="MBJ7597525.1"/>
    <property type="molecule type" value="Genomic_DNA"/>
</dbReference>
<dbReference type="InterPro" id="IPR002104">
    <property type="entry name" value="Integrase_catalytic"/>
</dbReference>
<name>A0A934K886_9BACT</name>
<evidence type="ECO:0000313" key="8">
    <source>
        <dbReference type="EMBL" id="MBJ7597525.1"/>
    </source>
</evidence>